<evidence type="ECO:0000313" key="3">
    <source>
        <dbReference type="EMBL" id="TDC79720.1"/>
    </source>
</evidence>
<keyword evidence="2" id="KW-0812">Transmembrane</keyword>
<feature type="region of interest" description="Disordered" evidence="1">
    <location>
        <begin position="80"/>
        <end position="133"/>
    </location>
</feature>
<gene>
    <name evidence="3" type="ORF">E1283_02235</name>
</gene>
<dbReference type="AlphaFoldDB" id="A0A4R4TP97"/>
<dbReference type="EMBL" id="SMKI01000012">
    <property type="protein sequence ID" value="TDC79720.1"/>
    <property type="molecule type" value="Genomic_DNA"/>
</dbReference>
<protein>
    <submittedName>
        <fullName evidence="3">Uncharacterized protein</fullName>
    </submittedName>
</protein>
<keyword evidence="2" id="KW-0472">Membrane</keyword>
<evidence type="ECO:0000256" key="1">
    <source>
        <dbReference type="SAM" id="MobiDB-lite"/>
    </source>
</evidence>
<name>A0A4R4TP97_9ACTN</name>
<evidence type="ECO:0000256" key="2">
    <source>
        <dbReference type="SAM" id="Phobius"/>
    </source>
</evidence>
<evidence type="ECO:0000313" key="4">
    <source>
        <dbReference type="Proteomes" id="UP000295345"/>
    </source>
</evidence>
<sequence>MTRIMDRSSGDEERGGPGEGAHVRDVLEIVVGSGAEPPLGDLTDAAVAGGRRVRRRRGAALLAGVATALLVAVSATAALRQAEPGPVGPARPTQSPTSVEPTPRPAGPVVPPTDEVVPSSNPQEPQDVTNGSR</sequence>
<feature type="region of interest" description="Disordered" evidence="1">
    <location>
        <begin position="1"/>
        <end position="23"/>
    </location>
</feature>
<proteinExistence type="predicted"/>
<feature type="compositionally biased region" description="Polar residues" evidence="1">
    <location>
        <begin position="118"/>
        <end position="133"/>
    </location>
</feature>
<dbReference type="RefSeq" id="WP_132815989.1">
    <property type="nucleotide sequence ID" value="NZ_SMKI01000012.1"/>
</dbReference>
<reference evidence="3 4" key="1">
    <citation type="submission" date="2019-03" db="EMBL/GenBank/DDBJ databases">
        <title>Draft genome sequences of novel Actinobacteria.</title>
        <authorList>
            <person name="Sahin N."/>
            <person name="Ay H."/>
            <person name="Saygin H."/>
        </authorList>
    </citation>
    <scope>NUCLEOTIDE SEQUENCE [LARGE SCALE GENOMIC DNA]</scope>
    <source>
        <strain evidence="3 4">DSM 41900</strain>
    </source>
</reference>
<organism evidence="3 4">
    <name type="scientific">Streptomyces hainanensis</name>
    <dbReference type="NCBI Taxonomy" id="402648"/>
    <lineage>
        <taxon>Bacteria</taxon>
        <taxon>Bacillati</taxon>
        <taxon>Actinomycetota</taxon>
        <taxon>Actinomycetes</taxon>
        <taxon>Kitasatosporales</taxon>
        <taxon>Streptomycetaceae</taxon>
        <taxon>Streptomyces</taxon>
    </lineage>
</organism>
<feature type="transmembrane region" description="Helical" evidence="2">
    <location>
        <begin position="59"/>
        <end position="79"/>
    </location>
</feature>
<comment type="caution">
    <text evidence="3">The sequence shown here is derived from an EMBL/GenBank/DDBJ whole genome shotgun (WGS) entry which is preliminary data.</text>
</comment>
<feature type="compositionally biased region" description="Pro residues" evidence="1">
    <location>
        <begin position="102"/>
        <end position="111"/>
    </location>
</feature>
<keyword evidence="2" id="KW-1133">Transmembrane helix</keyword>
<accession>A0A4R4TP97</accession>
<dbReference type="Proteomes" id="UP000295345">
    <property type="component" value="Unassembled WGS sequence"/>
</dbReference>
<keyword evidence="4" id="KW-1185">Reference proteome</keyword>